<dbReference type="EMBL" id="CAFBME010000038">
    <property type="protein sequence ID" value="CAB4893293.1"/>
    <property type="molecule type" value="Genomic_DNA"/>
</dbReference>
<evidence type="ECO:0000313" key="1">
    <source>
        <dbReference type="EMBL" id="CAB4893293.1"/>
    </source>
</evidence>
<sequence length="57" mass="6314">MGELWGEAASLMSPALRKISWRSRSAALISYLKKLLLITKCASETFTLTSRSRGARV</sequence>
<accession>A0A6J7FP05</accession>
<name>A0A6J7FP05_9ZZZZ</name>
<gene>
    <name evidence="1" type="ORF">UFOPK3555_00506</name>
</gene>
<proteinExistence type="predicted"/>
<organism evidence="1">
    <name type="scientific">freshwater metagenome</name>
    <dbReference type="NCBI Taxonomy" id="449393"/>
    <lineage>
        <taxon>unclassified sequences</taxon>
        <taxon>metagenomes</taxon>
        <taxon>ecological metagenomes</taxon>
    </lineage>
</organism>
<dbReference type="AlphaFoldDB" id="A0A6J7FP05"/>
<reference evidence="1" key="1">
    <citation type="submission" date="2020-05" db="EMBL/GenBank/DDBJ databases">
        <authorList>
            <person name="Chiriac C."/>
            <person name="Salcher M."/>
            <person name="Ghai R."/>
            <person name="Kavagutti S V."/>
        </authorList>
    </citation>
    <scope>NUCLEOTIDE SEQUENCE</scope>
</reference>
<protein>
    <submittedName>
        <fullName evidence="1">Unannotated protein</fullName>
    </submittedName>
</protein>